<dbReference type="EMBL" id="CP104144">
    <property type="protein sequence ID" value="UWU17002.1"/>
    <property type="molecule type" value="Genomic_DNA"/>
</dbReference>
<dbReference type="SUPFAM" id="SSF48230">
    <property type="entry name" value="Chondroitin AC/alginate lyase"/>
    <property type="match status" value="1"/>
</dbReference>
<dbReference type="Gene3D" id="1.50.10.100">
    <property type="entry name" value="Chondroitin AC/alginate lyase"/>
    <property type="match status" value="1"/>
</dbReference>
<evidence type="ECO:0000313" key="4">
    <source>
        <dbReference type="EMBL" id="UWU17002.1"/>
    </source>
</evidence>
<dbReference type="InterPro" id="IPR008929">
    <property type="entry name" value="Chondroitin_lyas"/>
</dbReference>
<name>A0ABY5XRP1_RHISU</name>
<geneLocation type="plasmid" evidence="4 5">
    <name>pWSM1592_1</name>
</geneLocation>
<proteinExistence type="predicted"/>
<feature type="domain" description="Alginate lyase" evidence="3">
    <location>
        <begin position="229"/>
        <end position="374"/>
    </location>
</feature>
<sequence length="406" mass="44055">MYFLLSSQSREINMRIKAFQIGTIIALNIFSPNICGAQEVATVPETVTIQSPSTSKRLTGLFSDLRGRVFGTSDQQDAATSVDSATATAASTVDKDYTIQTGSISSLSAGNGVGTAGAEPEQVPLCVSIPAPPATLQTQSKYKADDSSKSSIDDDALQARDRTVQPIRNSIRLLTNIAYAGSNSSLVTQARAECVLHNVDRWASAKALTDMRTVDAYLSRDRWVAEIALAVRSASKRVELSSERKALYSTWFSTLARDTMDAYSLRLGPKSKTNNHRYWAGLSVAAVGFLLDSGDFKTWGKTSFEIGACQVDDRGFLPAELARGEKALDYHVYALRPLAAIIKLASDNGEPLQSKCLDRFKRLTAMTREALLDPTEFERVAGQRQSIISSETSYSAALKLDALPLL</sequence>
<keyword evidence="2 4" id="KW-0456">Lyase</keyword>
<evidence type="ECO:0000313" key="5">
    <source>
        <dbReference type="Proteomes" id="UP001060123"/>
    </source>
</evidence>
<dbReference type="InterPro" id="IPR008397">
    <property type="entry name" value="Alginate_lyase_dom"/>
</dbReference>
<protein>
    <submittedName>
        <fullName evidence="4">Alginate lyase family protein</fullName>
    </submittedName>
</protein>
<accession>A0ABY5XRP1</accession>
<evidence type="ECO:0000259" key="3">
    <source>
        <dbReference type="Pfam" id="PF05426"/>
    </source>
</evidence>
<keyword evidence="4" id="KW-0614">Plasmid</keyword>
<keyword evidence="5" id="KW-1185">Reference proteome</keyword>
<dbReference type="RefSeq" id="WP_156915349.1">
    <property type="nucleotide sequence ID" value="NZ_CP104144.1"/>
</dbReference>
<evidence type="ECO:0000256" key="1">
    <source>
        <dbReference type="ARBA" id="ARBA00022729"/>
    </source>
</evidence>
<gene>
    <name evidence="4" type="ORF">N2599_29810</name>
</gene>
<organism evidence="4 5">
    <name type="scientific">Rhizobium sullae</name>
    <name type="common">Rhizobium hedysari</name>
    <dbReference type="NCBI Taxonomy" id="50338"/>
    <lineage>
        <taxon>Bacteria</taxon>
        <taxon>Pseudomonadati</taxon>
        <taxon>Pseudomonadota</taxon>
        <taxon>Alphaproteobacteria</taxon>
        <taxon>Hyphomicrobiales</taxon>
        <taxon>Rhizobiaceae</taxon>
        <taxon>Rhizobium/Agrobacterium group</taxon>
        <taxon>Rhizobium</taxon>
    </lineage>
</organism>
<dbReference type="Pfam" id="PF05426">
    <property type="entry name" value="Alginate_lyase"/>
    <property type="match status" value="1"/>
</dbReference>
<keyword evidence="1" id="KW-0732">Signal</keyword>
<evidence type="ECO:0000256" key="2">
    <source>
        <dbReference type="ARBA" id="ARBA00023239"/>
    </source>
</evidence>
<reference evidence="4" key="1">
    <citation type="submission" date="2022-09" db="EMBL/GenBank/DDBJ databases">
        <title>Australian commercial rhizobial inoculants.</title>
        <authorList>
            <person name="Kohlmeier M.G."/>
            <person name="O'Hara G.W."/>
            <person name="Colombi E."/>
            <person name="Ramsay J.P."/>
            <person name="Terpolilli J."/>
        </authorList>
    </citation>
    <scope>NUCLEOTIDE SEQUENCE</scope>
    <source>
        <strain evidence="4">WSM1592</strain>
        <plasmid evidence="4">pWSM1592_1</plasmid>
    </source>
</reference>
<dbReference type="GO" id="GO:0016829">
    <property type="term" value="F:lyase activity"/>
    <property type="evidence" value="ECO:0007669"/>
    <property type="project" value="UniProtKB-KW"/>
</dbReference>
<dbReference type="Proteomes" id="UP001060123">
    <property type="component" value="Plasmid pWSM1592_1"/>
</dbReference>